<dbReference type="Gene3D" id="3.60.21.10">
    <property type="match status" value="1"/>
</dbReference>
<dbReference type="GO" id="GO:0046872">
    <property type="term" value="F:metal ion binding"/>
    <property type="evidence" value="ECO:0007669"/>
    <property type="project" value="UniProtKB-KW"/>
</dbReference>
<sequence length="377" mass="41704">MFHFVLFVLYLYVVCRFVFPLPWCTRCRVLLAAVLLLTSKYHLIQQWVFGTMFSPEMPRALVVLFGGLFCVFVLLFSLTAIFDVLLGVAWLVRRGRAVDEPFRTRARYTVGIAAIVLSVIGVHQAMQVSDVRRVELTLHDLPPTLDGFRLVQLTDLHISRLLNGPWARQVVERTNALNPDLIVVTGDLIDGTISARRDDVKPLGDLRAKHGIVTILGNHEYYFNADQWTDVFEQLGMRVLVNEHLRISVDGVGLVVVGLADQAALEHGQPGPDAAHALQDVPHEAATVLLTHRPVDIAMHAQSGIDLQLAGHTHGGMIRGFDALVVAPLNDGFASGYYSVGDMHLYVSNGTGLWNGFPIRLGVPAEISEITLRSPDR</sequence>
<dbReference type="GO" id="GO:0016020">
    <property type="term" value="C:membrane"/>
    <property type="evidence" value="ECO:0007669"/>
    <property type="project" value="GOC"/>
</dbReference>
<dbReference type="InterPro" id="IPR004843">
    <property type="entry name" value="Calcineurin-like_PHP"/>
</dbReference>
<dbReference type="AlphaFoldDB" id="A0A2K8QMX4"/>
<keyword evidence="2" id="KW-0378">Hydrolase</keyword>
<dbReference type="PANTHER" id="PTHR31302:SF31">
    <property type="entry name" value="PHOSPHODIESTERASE YAEI"/>
    <property type="match status" value="1"/>
</dbReference>
<dbReference type="Proteomes" id="UP000231901">
    <property type="component" value="Chromosome"/>
</dbReference>
<proteinExistence type="predicted"/>
<evidence type="ECO:0000256" key="1">
    <source>
        <dbReference type="ARBA" id="ARBA00022723"/>
    </source>
</evidence>
<dbReference type="PANTHER" id="PTHR31302">
    <property type="entry name" value="TRANSMEMBRANE PROTEIN WITH METALLOPHOSPHOESTERASE DOMAIN-RELATED"/>
    <property type="match status" value="1"/>
</dbReference>
<dbReference type="InterPro" id="IPR051158">
    <property type="entry name" value="Metallophosphoesterase_sf"/>
</dbReference>
<keyword evidence="6" id="KW-1185">Reference proteome</keyword>
<dbReference type="KEGG" id="dfn:CVE23_12595"/>
<dbReference type="RefSeq" id="WP_100849666.1">
    <property type="nucleotide sequence ID" value="NZ_BMJF01000002.1"/>
</dbReference>
<gene>
    <name evidence="5" type="ORF">CVE23_12595</name>
</gene>
<protein>
    <submittedName>
        <fullName evidence="5">Metallophosphoesterase</fullName>
    </submittedName>
</protein>
<evidence type="ECO:0000256" key="3">
    <source>
        <dbReference type="SAM" id="Phobius"/>
    </source>
</evidence>
<reference evidence="6" key="1">
    <citation type="journal article" date="2018" name="Genome Announc.">
        <title>Complete genome sequence of a Dickeya fangzhongdai type strain causing bleeding canker of pear tree trunks.</title>
        <authorList>
            <person name="Zhao Y."/>
            <person name="Tian Y."/>
            <person name="Li X."/>
            <person name="Hu B."/>
        </authorList>
    </citation>
    <scope>NUCLEOTIDE SEQUENCE [LARGE SCALE GENOMIC DNA]</scope>
    <source>
        <strain evidence="6">DSM 101947</strain>
    </source>
</reference>
<dbReference type="EMBL" id="CP025003">
    <property type="protein sequence ID" value="ATZ94742.1"/>
    <property type="molecule type" value="Genomic_DNA"/>
</dbReference>
<feature type="transmembrane region" description="Helical" evidence="3">
    <location>
        <begin position="61"/>
        <end position="86"/>
    </location>
</feature>
<dbReference type="InterPro" id="IPR029052">
    <property type="entry name" value="Metallo-depent_PP-like"/>
</dbReference>
<name>A0A2K8QMX4_9GAMM</name>
<keyword evidence="3" id="KW-0472">Membrane</keyword>
<keyword evidence="3" id="KW-1133">Transmembrane helix</keyword>
<evidence type="ECO:0000313" key="6">
    <source>
        <dbReference type="Proteomes" id="UP000231901"/>
    </source>
</evidence>
<dbReference type="GO" id="GO:0009245">
    <property type="term" value="P:lipid A biosynthetic process"/>
    <property type="evidence" value="ECO:0007669"/>
    <property type="project" value="TreeGrafter"/>
</dbReference>
<accession>A0A2K8QMX4</accession>
<organism evidence="5 6">
    <name type="scientific">Dickeya fangzhongdai</name>
    <dbReference type="NCBI Taxonomy" id="1778540"/>
    <lineage>
        <taxon>Bacteria</taxon>
        <taxon>Pseudomonadati</taxon>
        <taxon>Pseudomonadota</taxon>
        <taxon>Gammaproteobacteria</taxon>
        <taxon>Enterobacterales</taxon>
        <taxon>Pectobacteriaceae</taxon>
        <taxon>Dickeya</taxon>
    </lineage>
</organism>
<dbReference type="CDD" id="cd07385">
    <property type="entry name" value="MPP_YkuE_C"/>
    <property type="match status" value="1"/>
</dbReference>
<dbReference type="GO" id="GO:0008758">
    <property type="term" value="F:UDP-2,3-diacylglucosamine hydrolase activity"/>
    <property type="evidence" value="ECO:0007669"/>
    <property type="project" value="TreeGrafter"/>
</dbReference>
<dbReference type="SUPFAM" id="SSF56300">
    <property type="entry name" value="Metallo-dependent phosphatases"/>
    <property type="match status" value="1"/>
</dbReference>
<keyword evidence="1" id="KW-0479">Metal-binding</keyword>
<dbReference type="GeneID" id="66565170"/>
<dbReference type="Pfam" id="PF00149">
    <property type="entry name" value="Metallophos"/>
    <property type="match status" value="1"/>
</dbReference>
<keyword evidence="3" id="KW-0812">Transmembrane</keyword>
<feature type="transmembrane region" description="Helical" evidence="3">
    <location>
        <begin position="30"/>
        <end position="49"/>
    </location>
</feature>
<feature type="domain" description="Calcineurin-like phosphoesterase" evidence="4">
    <location>
        <begin position="149"/>
        <end position="315"/>
    </location>
</feature>
<evidence type="ECO:0000256" key="2">
    <source>
        <dbReference type="ARBA" id="ARBA00022801"/>
    </source>
</evidence>
<evidence type="ECO:0000259" key="4">
    <source>
        <dbReference type="Pfam" id="PF00149"/>
    </source>
</evidence>
<evidence type="ECO:0000313" key="5">
    <source>
        <dbReference type="EMBL" id="ATZ94742.1"/>
    </source>
</evidence>
<feature type="transmembrane region" description="Helical" evidence="3">
    <location>
        <begin position="106"/>
        <end position="123"/>
    </location>
</feature>